<dbReference type="SUPFAM" id="SSF57850">
    <property type="entry name" value="RING/U-box"/>
    <property type="match status" value="1"/>
</dbReference>
<feature type="region of interest" description="Disordered" evidence="4">
    <location>
        <begin position="1"/>
        <end position="25"/>
    </location>
</feature>
<reference evidence="6 7" key="1">
    <citation type="journal article" date="2018" name="Plant J.">
        <title>Genome sequences of Chlorella sorokiniana UTEX 1602 and Micractinium conductrix SAG 241.80: implications to maltose excretion by a green alga.</title>
        <authorList>
            <person name="Arriola M.B."/>
            <person name="Velmurugan N."/>
            <person name="Zhang Y."/>
            <person name="Plunkett M.H."/>
            <person name="Hondzo H."/>
            <person name="Barney B.M."/>
        </authorList>
    </citation>
    <scope>NUCLEOTIDE SEQUENCE [LARGE SCALE GENOMIC DNA]</scope>
    <source>
        <strain evidence="6 7">SAG 241.80</strain>
    </source>
</reference>
<organism evidence="6 7">
    <name type="scientific">Micractinium conductrix</name>
    <dbReference type="NCBI Taxonomy" id="554055"/>
    <lineage>
        <taxon>Eukaryota</taxon>
        <taxon>Viridiplantae</taxon>
        <taxon>Chlorophyta</taxon>
        <taxon>core chlorophytes</taxon>
        <taxon>Trebouxiophyceae</taxon>
        <taxon>Chlorellales</taxon>
        <taxon>Chlorellaceae</taxon>
        <taxon>Chlorella clade</taxon>
        <taxon>Micractinium</taxon>
    </lineage>
</organism>
<proteinExistence type="predicted"/>
<evidence type="ECO:0000313" key="6">
    <source>
        <dbReference type="EMBL" id="PSC74133.1"/>
    </source>
</evidence>
<dbReference type="SMART" id="SM00744">
    <property type="entry name" value="RINGv"/>
    <property type="match status" value="1"/>
</dbReference>
<evidence type="ECO:0000256" key="3">
    <source>
        <dbReference type="ARBA" id="ARBA00022833"/>
    </source>
</evidence>
<evidence type="ECO:0000259" key="5">
    <source>
        <dbReference type="PROSITE" id="PS51292"/>
    </source>
</evidence>
<dbReference type="PANTHER" id="PTHR30327:SF1">
    <property type="entry name" value="UPF0301 PROTEIN YQGE"/>
    <property type="match status" value="1"/>
</dbReference>
<dbReference type="Pfam" id="PF12906">
    <property type="entry name" value="RINGv"/>
    <property type="match status" value="1"/>
</dbReference>
<dbReference type="STRING" id="554055.A0A2P6VJ48"/>
<accession>A0A2P6VJ48</accession>
<keyword evidence="1" id="KW-0479">Metal-binding</keyword>
<dbReference type="InterPro" id="IPR011016">
    <property type="entry name" value="Znf_RING-CH"/>
</dbReference>
<keyword evidence="2" id="KW-0863">Zinc-finger</keyword>
<evidence type="ECO:0000313" key="7">
    <source>
        <dbReference type="Proteomes" id="UP000239649"/>
    </source>
</evidence>
<dbReference type="GO" id="GO:0008270">
    <property type="term" value="F:zinc ion binding"/>
    <property type="evidence" value="ECO:0007669"/>
    <property type="project" value="UniProtKB-KW"/>
</dbReference>
<evidence type="ECO:0000256" key="4">
    <source>
        <dbReference type="SAM" id="MobiDB-lite"/>
    </source>
</evidence>
<evidence type="ECO:0000256" key="1">
    <source>
        <dbReference type="ARBA" id="ARBA00022723"/>
    </source>
</evidence>
<dbReference type="Gene3D" id="3.30.40.10">
    <property type="entry name" value="Zinc/RING finger domain, C3HC4 (zinc finger)"/>
    <property type="match status" value="1"/>
</dbReference>
<dbReference type="PROSITE" id="PS51292">
    <property type="entry name" value="ZF_RING_CH"/>
    <property type="match status" value="1"/>
</dbReference>
<dbReference type="Gene3D" id="3.40.1740.10">
    <property type="entry name" value="VC0467-like"/>
    <property type="match status" value="1"/>
</dbReference>
<dbReference type="GO" id="GO:0016874">
    <property type="term" value="F:ligase activity"/>
    <property type="evidence" value="ECO:0007669"/>
    <property type="project" value="UniProtKB-KW"/>
</dbReference>
<protein>
    <submittedName>
        <fullName evidence="6">E3 ubiquitin-ligase MARCH8 isoform X1</fullName>
    </submittedName>
</protein>
<dbReference type="Proteomes" id="UP000239649">
    <property type="component" value="Unassembled WGS sequence"/>
</dbReference>
<dbReference type="CDD" id="cd16495">
    <property type="entry name" value="RING_CH-C4HC3_MARCH"/>
    <property type="match status" value="1"/>
</dbReference>
<name>A0A2P6VJ48_9CHLO</name>
<dbReference type="EMBL" id="LHPF02000005">
    <property type="protein sequence ID" value="PSC74133.1"/>
    <property type="molecule type" value="Genomic_DNA"/>
</dbReference>
<dbReference type="OrthoDB" id="264354at2759"/>
<dbReference type="SUPFAM" id="SSF143456">
    <property type="entry name" value="VC0467-like"/>
    <property type="match status" value="2"/>
</dbReference>
<sequence length="437" mass="44083">MGNAGKPPLAPPTPNAAAHSHAWDHDDDDSPQCRVCWGGESLKKGGASLVSPCACTGTQAHVHLECLRRWQECLQQRDADDERAFRCSVCRALFSVPPPKPKGSGGGGGGAALRGAAAVACILLLAFNLAGPPWPHLALLLLLLLGSRAHWLAALALLVAGSGLATLHARGLRLVLRLDGVGRLGVALIRHGAPVPGLGQGVLLVASDGLDHSIFSRSVVLLTQHGRAGARGVMLTQPMPHAPTLPLAMEAAAAAAGSSGRAGAAGGVPLRHFLGGPVGMPGEGLNHQVLLLHSVPGVAGARRVLPPPAVDGSGAGGGGRAAAASASDGLHLFERGSLSEVLEKAAGAAEAAARGADAARGGRARRVEASGGAGGAALPAVLLFHGACAWAEGQLEGELRAGAWSFAPADQVAHVLSLPPEQMWAELAEGPHLARVR</sequence>
<gene>
    <name evidence="6" type="ORF">C2E20_2580</name>
</gene>
<dbReference type="AlphaFoldDB" id="A0A2P6VJ48"/>
<dbReference type="InterPro" id="IPR003774">
    <property type="entry name" value="AlgH-like"/>
</dbReference>
<dbReference type="GO" id="GO:0005829">
    <property type="term" value="C:cytosol"/>
    <property type="evidence" value="ECO:0007669"/>
    <property type="project" value="TreeGrafter"/>
</dbReference>
<dbReference type="PANTHER" id="PTHR30327">
    <property type="entry name" value="UNCHARACTERIZED PROTEIN YQGE"/>
    <property type="match status" value="1"/>
</dbReference>
<dbReference type="InterPro" id="IPR013083">
    <property type="entry name" value="Znf_RING/FYVE/PHD"/>
</dbReference>
<keyword evidence="7" id="KW-1185">Reference proteome</keyword>
<keyword evidence="3" id="KW-0862">Zinc</keyword>
<feature type="domain" description="RING-CH-type" evidence="5">
    <location>
        <begin position="25"/>
        <end position="97"/>
    </location>
</feature>
<evidence type="ECO:0000256" key="2">
    <source>
        <dbReference type="ARBA" id="ARBA00022771"/>
    </source>
</evidence>
<dbReference type="Pfam" id="PF02622">
    <property type="entry name" value="DUF179"/>
    <property type="match status" value="1"/>
</dbReference>
<comment type="caution">
    <text evidence="6">The sequence shown here is derived from an EMBL/GenBank/DDBJ whole genome shotgun (WGS) entry which is preliminary data.</text>
</comment>